<dbReference type="RefSeq" id="WP_190016710.1">
    <property type="nucleotide sequence ID" value="NZ_BMUE01000008.1"/>
</dbReference>
<dbReference type="PANTHER" id="PTHR30126">
    <property type="entry name" value="HTH-TYPE TRANSCRIPTIONAL REGULATOR"/>
    <property type="match status" value="1"/>
</dbReference>
<dbReference type="GO" id="GO:0000976">
    <property type="term" value="F:transcription cis-regulatory region binding"/>
    <property type="evidence" value="ECO:0007669"/>
    <property type="project" value="TreeGrafter"/>
</dbReference>
<dbReference type="PANTHER" id="PTHR30126:SF39">
    <property type="entry name" value="HTH-TYPE TRANSCRIPTIONAL REGULATOR CYSL"/>
    <property type="match status" value="1"/>
</dbReference>
<dbReference type="Pfam" id="PF00126">
    <property type="entry name" value="HTH_1"/>
    <property type="match status" value="1"/>
</dbReference>
<dbReference type="AlphaFoldDB" id="A0A918JAJ8"/>
<dbReference type="PROSITE" id="PS50931">
    <property type="entry name" value="HTH_LYSR"/>
    <property type="match status" value="1"/>
</dbReference>
<dbReference type="Proteomes" id="UP000620224">
    <property type="component" value="Unassembled WGS sequence"/>
</dbReference>
<dbReference type="Gene3D" id="3.40.190.10">
    <property type="entry name" value="Periplasmic binding protein-like II"/>
    <property type="match status" value="2"/>
</dbReference>
<proteinExistence type="inferred from homology"/>
<dbReference type="SUPFAM" id="SSF46785">
    <property type="entry name" value="Winged helix' DNA-binding domain"/>
    <property type="match status" value="1"/>
</dbReference>
<evidence type="ECO:0000313" key="7">
    <source>
        <dbReference type="Proteomes" id="UP000620224"/>
    </source>
</evidence>
<evidence type="ECO:0000256" key="3">
    <source>
        <dbReference type="ARBA" id="ARBA00023125"/>
    </source>
</evidence>
<evidence type="ECO:0000256" key="2">
    <source>
        <dbReference type="ARBA" id="ARBA00023015"/>
    </source>
</evidence>
<name>A0A918JAJ8_9ACTN</name>
<sequence length="276" mass="30130">MATLNITCLRSLVTVASFGGVRRAADALHLSQAAVSGHLRRLEAELGFPIVVRQGRSIAFTRRGEEVLREAYRLLGEHDDALSRLLGPDSGDLVVVSTEHATEPLLRAVVQVLSRDFPDRSVRFRFHRSARVRESVHDHSADVALGIGDLGHGTRHIADLPLSWVGPAERAPETGKLIAFTAPCAIRERILASEAASGRRLARECIDIISLLSAVRTTGGITALPQTRDREPGLRRLGTLPPLPAIPLSLATSRRLAARTRDRITSALRETWCAHR</sequence>
<organism evidence="6 7">
    <name type="scientific">Streptomyces lucensis JCM 4490</name>
    <dbReference type="NCBI Taxonomy" id="1306176"/>
    <lineage>
        <taxon>Bacteria</taxon>
        <taxon>Bacillati</taxon>
        <taxon>Actinomycetota</taxon>
        <taxon>Actinomycetes</taxon>
        <taxon>Kitasatosporales</taxon>
        <taxon>Streptomycetaceae</taxon>
        <taxon>Streptomyces</taxon>
    </lineage>
</organism>
<dbReference type="Gene3D" id="1.10.10.10">
    <property type="entry name" value="Winged helix-like DNA-binding domain superfamily/Winged helix DNA-binding domain"/>
    <property type="match status" value="1"/>
</dbReference>
<dbReference type="GO" id="GO:0003700">
    <property type="term" value="F:DNA-binding transcription factor activity"/>
    <property type="evidence" value="ECO:0007669"/>
    <property type="project" value="InterPro"/>
</dbReference>
<dbReference type="InterPro" id="IPR036388">
    <property type="entry name" value="WH-like_DNA-bd_sf"/>
</dbReference>
<comment type="caution">
    <text evidence="6">The sequence shown here is derived from an EMBL/GenBank/DDBJ whole genome shotgun (WGS) entry which is preliminary data.</text>
</comment>
<evidence type="ECO:0000256" key="1">
    <source>
        <dbReference type="ARBA" id="ARBA00009437"/>
    </source>
</evidence>
<dbReference type="InterPro" id="IPR000847">
    <property type="entry name" value="LysR_HTH_N"/>
</dbReference>
<keyword evidence="2" id="KW-0805">Transcription regulation</keyword>
<dbReference type="EMBL" id="BMUE01000008">
    <property type="protein sequence ID" value="GGW59459.1"/>
    <property type="molecule type" value="Genomic_DNA"/>
</dbReference>
<keyword evidence="4" id="KW-0804">Transcription</keyword>
<feature type="domain" description="HTH lysR-type" evidence="5">
    <location>
        <begin position="4"/>
        <end position="61"/>
    </location>
</feature>
<protein>
    <submittedName>
        <fullName evidence="6">LysR family transcriptional regulator</fullName>
    </submittedName>
</protein>
<keyword evidence="3" id="KW-0238">DNA-binding</keyword>
<evidence type="ECO:0000256" key="4">
    <source>
        <dbReference type="ARBA" id="ARBA00023163"/>
    </source>
</evidence>
<reference evidence="6" key="2">
    <citation type="submission" date="2020-09" db="EMBL/GenBank/DDBJ databases">
        <authorList>
            <person name="Sun Q."/>
            <person name="Ohkuma M."/>
        </authorList>
    </citation>
    <scope>NUCLEOTIDE SEQUENCE</scope>
    <source>
        <strain evidence="6">JCM 4490</strain>
    </source>
</reference>
<accession>A0A918JAJ8</accession>
<evidence type="ECO:0000259" key="5">
    <source>
        <dbReference type="PROSITE" id="PS50931"/>
    </source>
</evidence>
<keyword evidence="7" id="KW-1185">Reference proteome</keyword>
<dbReference type="PRINTS" id="PR00039">
    <property type="entry name" value="HTHLYSR"/>
</dbReference>
<dbReference type="InterPro" id="IPR005119">
    <property type="entry name" value="LysR_subst-bd"/>
</dbReference>
<gene>
    <name evidence="6" type="ORF">GCM10010503_40800</name>
</gene>
<dbReference type="InterPro" id="IPR036390">
    <property type="entry name" value="WH_DNA-bd_sf"/>
</dbReference>
<dbReference type="Pfam" id="PF03466">
    <property type="entry name" value="LysR_substrate"/>
    <property type="match status" value="1"/>
</dbReference>
<reference evidence="6" key="1">
    <citation type="journal article" date="2014" name="Int. J. Syst. Evol. Microbiol.">
        <title>Complete genome sequence of Corynebacterium casei LMG S-19264T (=DSM 44701T), isolated from a smear-ripened cheese.</title>
        <authorList>
            <consortium name="US DOE Joint Genome Institute (JGI-PGF)"/>
            <person name="Walter F."/>
            <person name="Albersmeier A."/>
            <person name="Kalinowski J."/>
            <person name="Ruckert C."/>
        </authorList>
    </citation>
    <scope>NUCLEOTIDE SEQUENCE</scope>
    <source>
        <strain evidence="6">JCM 4490</strain>
    </source>
</reference>
<comment type="similarity">
    <text evidence="1">Belongs to the LysR transcriptional regulatory family.</text>
</comment>
<evidence type="ECO:0000313" key="6">
    <source>
        <dbReference type="EMBL" id="GGW59459.1"/>
    </source>
</evidence>
<dbReference type="SUPFAM" id="SSF53850">
    <property type="entry name" value="Periplasmic binding protein-like II"/>
    <property type="match status" value="1"/>
</dbReference>